<evidence type="ECO:0000256" key="5">
    <source>
        <dbReference type="ARBA" id="ARBA00022801"/>
    </source>
</evidence>
<keyword evidence="6" id="KW-0146">Chitin degradation</keyword>
<accession>A0A1E3PMB4</accession>
<evidence type="ECO:0000256" key="11">
    <source>
        <dbReference type="RuleBase" id="RU004453"/>
    </source>
</evidence>
<dbReference type="EMBL" id="KV454408">
    <property type="protein sequence ID" value="ODQ66575.1"/>
    <property type="molecule type" value="Genomic_DNA"/>
</dbReference>
<dbReference type="PROSITE" id="PS01095">
    <property type="entry name" value="GH18_1"/>
    <property type="match status" value="1"/>
</dbReference>
<dbReference type="InterPro" id="IPR029070">
    <property type="entry name" value="Chitinase_insertion_sf"/>
</dbReference>
<evidence type="ECO:0000259" key="12">
    <source>
        <dbReference type="PROSITE" id="PS51910"/>
    </source>
</evidence>
<dbReference type="GO" id="GO:0005576">
    <property type="term" value="C:extracellular region"/>
    <property type="evidence" value="ECO:0007669"/>
    <property type="project" value="UniProtKB-SubCell"/>
</dbReference>
<dbReference type="InterPro" id="IPR017853">
    <property type="entry name" value="GH"/>
</dbReference>
<comment type="catalytic activity">
    <reaction evidence="1">
        <text>Random endo-hydrolysis of N-acetyl-beta-D-glucosaminide (1-&gt;4)-beta-linkages in chitin and chitodextrins.</text>
        <dbReference type="EC" id="3.2.1.14"/>
    </reaction>
</comment>
<dbReference type="InterPro" id="IPR001223">
    <property type="entry name" value="Glyco_hydro18_cat"/>
</dbReference>
<keyword evidence="5 10" id="KW-0378">Hydrolase</keyword>
<dbReference type="PANTHER" id="PTHR11177:SF317">
    <property type="entry name" value="CHITINASE 12-RELATED"/>
    <property type="match status" value="1"/>
</dbReference>
<dbReference type="GO" id="GO:0008843">
    <property type="term" value="F:endochitinase activity"/>
    <property type="evidence" value="ECO:0007669"/>
    <property type="project" value="UniProtKB-EC"/>
</dbReference>
<dbReference type="PROSITE" id="PS51910">
    <property type="entry name" value="GH18_2"/>
    <property type="match status" value="1"/>
</dbReference>
<sequence>MVTYKSVLYFQSWSIYGKHFPKDLPFENISHLCYAFADIDPNTGEVKLSDKWADIEITLDGDLNDSTADNLKGCLNQFFQIKKQYRHLKIILSIGGWTFASNFATGTNSREKQQRFAASAVQLLQDLGLDGFDLDWEYPTNSEQAQAYVIVLHELRLALDSYSLRVGLPRNQFSISIASPGAPEHISKMNTRAMDPYVSFWNVMAYDYSGPWSSVSEHHSNMYGGNFSCQASIEYYIQHCGIDTQKLVLGMPLYGRSFEVTNGIGQKFNGVGNGSSGDQGTWLYNLLPPMGYKEYIDEQKQASYCYREEDQKLIVYDSPYVAKVKADYICKRNLGGSMWWESSGDKPINDPNSIIGTVAKSLGIQNLEKSFNCLYYPKSKYENIVGNR</sequence>
<evidence type="ECO:0000256" key="6">
    <source>
        <dbReference type="ARBA" id="ARBA00023024"/>
    </source>
</evidence>
<organism evidence="13 14">
    <name type="scientific">Nadsonia fulvescens var. elongata DSM 6958</name>
    <dbReference type="NCBI Taxonomy" id="857566"/>
    <lineage>
        <taxon>Eukaryota</taxon>
        <taxon>Fungi</taxon>
        <taxon>Dikarya</taxon>
        <taxon>Ascomycota</taxon>
        <taxon>Saccharomycotina</taxon>
        <taxon>Dipodascomycetes</taxon>
        <taxon>Dipodascales</taxon>
        <taxon>Dipodascales incertae sedis</taxon>
        <taxon>Nadsonia</taxon>
    </lineage>
</organism>
<dbReference type="EC" id="3.2.1.14" evidence="3"/>
<protein>
    <recommendedName>
        <fullName evidence="3">chitinase</fullName>
        <ecNumber evidence="3">3.2.1.14</ecNumber>
    </recommendedName>
</protein>
<dbReference type="GO" id="GO:0006032">
    <property type="term" value="P:chitin catabolic process"/>
    <property type="evidence" value="ECO:0007669"/>
    <property type="project" value="UniProtKB-KW"/>
</dbReference>
<keyword evidence="9" id="KW-0624">Polysaccharide degradation</keyword>
<gene>
    <name evidence="13" type="ORF">NADFUDRAFT_50491</name>
</gene>
<dbReference type="Gene3D" id="3.20.20.80">
    <property type="entry name" value="Glycosidases"/>
    <property type="match status" value="1"/>
</dbReference>
<keyword evidence="14" id="KW-1185">Reference proteome</keyword>
<dbReference type="SUPFAM" id="SSF51445">
    <property type="entry name" value="(Trans)glycosidases"/>
    <property type="match status" value="1"/>
</dbReference>
<dbReference type="Gene3D" id="3.10.50.10">
    <property type="match status" value="1"/>
</dbReference>
<dbReference type="InterPro" id="IPR050314">
    <property type="entry name" value="Glycosyl_Hydrlase_18"/>
</dbReference>
<comment type="subcellular location">
    <subcellularLocation>
        <location evidence="2">Secreted</location>
    </subcellularLocation>
</comment>
<evidence type="ECO:0000313" key="13">
    <source>
        <dbReference type="EMBL" id="ODQ66575.1"/>
    </source>
</evidence>
<dbReference type="SUPFAM" id="SSF54556">
    <property type="entry name" value="Chitinase insertion domain"/>
    <property type="match status" value="1"/>
</dbReference>
<evidence type="ECO:0000256" key="9">
    <source>
        <dbReference type="ARBA" id="ARBA00023326"/>
    </source>
</evidence>
<evidence type="ECO:0000256" key="7">
    <source>
        <dbReference type="ARBA" id="ARBA00023277"/>
    </source>
</evidence>
<keyword evidence="4" id="KW-0964">Secreted</keyword>
<dbReference type="OrthoDB" id="76388at2759"/>
<keyword evidence="7" id="KW-0119">Carbohydrate metabolism</keyword>
<evidence type="ECO:0000256" key="1">
    <source>
        <dbReference type="ARBA" id="ARBA00000822"/>
    </source>
</evidence>
<dbReference type="Proteomes" id="UP000095009">
    <property type="component" value="Unassembled WGS sequence"/>
</dbReference>
<dbReference type="FunFam" id="3.20.20.80:FF:000075">
    <property type="entry name" value="Sporulation-specific chitinase"/>
    <property type="match status" value="1"/>
</dbReference>
<dbReference type="SMART" id="SM00636">
    <property type="entry name" value="Glyco_18"/>
    <property type="match status" value="1"/>
</dbReference>
<dbReference type="PANTHER" id="PTHR11177">
    <property type="entry name" value="CHITINASE"/>
    <property type="match status" value="1"/>
</dbReference>
<reference evidence="13 14" key="1">
    <citation type="journal article" date="2016" name="Proc. Natl. Acad. Sci. U.S.A.">
        <title>Comparative genomics of biotechnologically important yeasts.</title>
        <authorList>
            <person name="Riley R."/>
            <person name="Haridas S."/>
            <person name="Wolfe K.H."/>
            <person name="Lopes M.R."/>
            <person name="Hittinger C.T."/>
            <person name="Goeker M."/>
            <person name="Salamov A.A."/>
            <person name="Wisecaver J.H."/>
            <person name="Long T.M."/>
            <person name="Calvey C.H."/>
            <person name="Aerts A.L."/>
            <person name="Barry K.W."/>
            <person name="Choi C."/>
            <person name="Clum A."/>
            <person name="Coughlan A.Y."/>
            <person name="Deshpande S."/>
            <person name="Douglass A.P."/>
            <person name="Hanson S.J."/>
            <person name="Klenk H.-P."/>
            <person name="LaButti K.M."/>
            <person name="Lapidus A."/>
            <person name="Lindquist E.A."/>
            <person name="Lipzen A.M."/>
            <person name="Meier-Kolthoff J.P."/>
            <person name="Ohm R.A."/>
            <person name="Otillar R.P."/>
            <person name="Pangilinan J.L."/>
            <person name="Peng Y."/>
            <person name="Rokas A."/>
            <person name="Rosa C.A."/>
            <person name="Scheuner C."/>
            <person name="Sibirny A.A."/>
            <person name="Slot J.C."/>
            <person name="Stielow J.B."/>
            <person name="Sun H."/>
            <person name="Kurtzman C.P."/>
            <person name="Blackwell M."/>
            <person name="Grigoriev I.V."/>
            <person name="Jeffries T.W."/>
        </authorList>
    </citation>
    <scope>NUCLEOTIDE SEQUENCE [LARGE SCALE GENOMIC DNA]</scope>
    <source>
        <strain evidence="13 14">DSM 6958</strain>
    </source>
</reference>
<feature type="domain" description="GH18" evidence="12">
    <location>
        <begin position="4"/>
        <end position="365"/>
    </location>
</feature>
<evidence type="ECO:0000256" key="4">
    <source>
        <dbReference type="ARBA" id="ARBA00022525"/>
    </source>
</evidence>
<dbReference type="GO" id="GO:0008061">
    <property type="term" value="F:chitin binding"/>
    <property type="evidence" value="ECO:0007669"/>
    <property type="project" value="InterPro"/>
</dbReference>
<dbReference type="Pfam" id="PF00704">
    <property type="entry name" value="Glyco_hydro_18"/>
    <property type="match status" value="1"/>
</dbReference>
<evidence type="ECO:0000256" key="8">
    <source>
        <dbReference type="ARBA" id="ARBA00023295"/>
    </source>
</evidence>
<evidence type="ECO:0000256" key="10">
    <source>
        <dbReference type="RuleBase" id="RU000489"/>
    </source>
</evidence>
<dbReference type="GO" id="GO:0000272">
    <property type="term" value="P:polysaccharide catabolic process"/>
    <property type="evidence" value="ECO:0007669"/>
    <property type="project" value="UniProtKB-KW"/>
</dbReference>
<keyword evidence="8 10" id="KW-0326">Glycosidase</keyword>
<dbReference type="STRING" id="857566.A0A1E3PMB4"/>
<dbReference type="InterPro" id="IPR001579">
    <property type="entry name" value="Glyco_hydro_18_chit_AS"/>
</dbReference>
<dbReference type="CDD" id="cd06548">
    <property type="entry name" value="GH18_chitinase"/>
    <property type="match status" value="1"/>
</dbReference>
<proteinExistence type="inferred from homology"/>
<evidence type="ECO:0000256" key="3">
    <source>
        <dbReference type="ARBA" id="ARBA00012729"/>
    </source>
</evidence>
<comment type="similarity">
    <text evidence="11">Belongs to the glycosyl hydrolase 18 family.</text>
</comment>
<name>A0A1E3PMB4_9ASCO</name>
<dbReference type="AlphaFoldDB" id="A0A1E3PMB4"/>
<evidence type="ECO:0000256" key="2">
    <source>
        <dbReference type="ARBA" id="ARBA00004613"/>
    </source>
</evidence>
<dbReference type="InterPro" id="IPR011583">
    <property type="entry name" value="Chitinase_II/V-like_cat"/>
</dbReference>
<evidence type="ECO:0000313" key="14">
    <source>
        <dbReference type="Proteomes" id="UP000095009"/>
    </source>
</evidence>